<dbReference type="EnsemblMetazoa" id="ISCW013606-RA">
    <property type="protein sequence ID" value="ISCW013606-PA"/>
    <property type="gene ID" value="ISCW013606"/>
</dbReference>
<dbReference type="EMBL" id="DS936491">
    <property type="protein sequence ID" value="EEC18162.1"/>
    <property type="molecule type" value="Genomic_DNA"/>
</dbReference>
<dbReference type="VEuPathDB" id="VectorBase:ISCW013606"/>
<dbReference type="InParanoid" id="B7QH40"/>
<reference evidence="2" key="2">
    <citation type="submission" date="2020-05" db="UniProtKB">
        <authorList>
            <consortium name="EnsemblMetazoa"/>
        </authorList>
    </citation>
    <scope>IDENTIFICATION</scope>
    <source>
        <strain evidence="2">wikel</strain>
    </source>
</reference>
<organism>
    <name type="scientific">Ixodes scapularis</name>
    <name type="common">Black-legged tick</name>
    <name type="synonym">Deer tick</name>
    <dbReference type="NCBI Taxonomy" id="6945"/>
    <lineage>
        <taxon>Eukaryota</taxon>
        <taxon>Metazoa</taxon>
        <taxon>Ecdysozoa</taxon>
        <taxon>Arthropoda</taxon>
        <taxon>Chelicerata</taxon>
        <taxon>Arachnida</taxon>
        <taxon>Acari</taxon>
        <taxon>Parasitiformes</taxon>
        <taxon>Ixodida</taxon>
        <taxon>Ixodoidea</taxon>
        <taxon>Ixodidae</taxon>
        <taxon>Ixodinae</taxon>
        <taxon>Ixodes</taxon>
    </lineage>
</organism>
<feature type="non-terminal residue" evidence="1">
    <location>
        <position position="1"/>
    </location>
</feature>
<accession>B7QH40</accession>
<dbReference type="PaxDb" id="6945-B7QH40"/>
<dbReference type="EMBL" id="ABJB010989512">
    <property type="status" value="NOT_ANNOTATED_CDS"/>
    <property type="molecule type" value="Genomic_DNA"/>
</dbReference>
<evidence type="ECO:0000313" key="3">
    <source>
        <dbReference type="Proteomes" id="UP000001555"/>
    </source>
</evidence>
<reference evidence="1 3" key="1">
    <citation type="submission" date="2008-03" db="EMBL/GenBank/DDBJ databases">
        <title>Annotation of Ixodes scapularis.</title>
        <authorList>
            <consortium name="Ixodes scapularis Genome Project Consortium"/>
            <person name="Caler E."/>
            <person name="Hannick L.I."/>
            <person name="Bidwell S."/>
            <person name="Joardar V."/>
            <person name="Thiagarajan M."/>
            <person name="Amedeo P."/>
            <person name="Galinsky K.J."/>
            <person name="Schobel S."/>
            <person name="Inman J."/>
            <person name="Hostetler J."/>
            <person name="Miller J."/>
            <person name="Hammond M."/>
            <person name="Megy K."/>
            <person name="Lawson D."/>
            <person name="Kodira C."/>
            <person name="Sutton G."/>
            <person name="Meyer J."/>
            <person name="Hill C.A."/>
            <person name="Birren B."/>
            <person name="Nene V."/>
            <person name="Collins F."/>
            <person name="Alarcon-Chaidez F."/>
            <person name="Wikel S."/>
            <person name="Strausberg R."/>
        </authorList>
    </citation>
    <scope>NUCLEOTIDE SEQUENCE [LARGE SCALE GENOMIC DNA]</scope>
    <source>
        <strain evidence="3">Wikel</strain>
        <strain evidence="1">Wikel colony</strain>
    </source>
</reference>
<protein>
    <submittedName>
        <fullName evidence="1 2">Uncharacterized protein</fullName>
    </submittedName>
</protein>
<evidence type="ECO:0000313" key="2">
    <source>
        <dbReference type="EnsemblMetazoa" id="ISCW013606-PA"/>
    </source>
</evidence>
<sequence>ATHSPPPSPLFLLPLTLEPREKLKTSKNAKKKKNLQIMKDKLCNSLALQATAQSPPLLPFPFPFLSSTTQCSP</sequence>
<gene>
    <name evidence="1" type="ORF">IscW_ISCW013606</name>
</gene>
<dbReference type="Proteomes" id="UP000001555">
    <property type="component" value="Unassembled WGS sequence"/>
</dbReference>
<dbReference type="AlphaFoldDB" id="B7QH40"/>
<proteinExistence type="predicted"/>
<keyword evidence="3" id="KW-1185">Reference proteome</keyword>
<dbReference type="HOGENOM" id="CLU_2711988_0_0_1"/>
<evidence type="ECO:0000313" key="1">
    <source>
        <dbReference type="EMBL" id="EEC18162.1"/>
    </source>
</evidence>
<name>B7QH40_IXOSC</name>
<feature type="non-terminal residue" evidence="1">
    <location>
        <position position="73"/>
    </location>
</feature>